<dbReference type="InterPro" id="IPR036736">
    <property type="entry name" value="ACP-like_sf"/>
</dbReference>
<evidence type="ECO:0000313" key="2">
    <source>
        <dbReference type="EMBL" id="MFC7331679.1"/>
    </source>
</evidence>
<comment type="caution">
    <text evidence="2">The sequence shown here is derived from an EMBL/GenBank/DDBJ whole genome shotgun (WGS) entry which is preliminary data.</text>
</comment>
<proteinExistence type="predicted"/>
<dbReference type="InterPro" id="IPR009081">
    <property type="entry name" value="PP-bd_ACP"/>
</dbReference>
<dbReference type="Pfam" id="PF00550">
    <property type="entry name" value="PP-binding"/>
    <property type="match status" value="1"/>
</dbReference>
<sequence>MNSDNGAIIEEIIRALGPSLTPGVVITPETNITRDLGLDSLAVMNFVMVLEDKFDVSIPLDKIAEVETVGDLARTINELRGGN</sequence>
<dbReference type="PROSITE" id="PS50075">
    <property type="entry name" value="CARRIER"/>
    <property type="match status" value="1"/>
</dbReference>
<evidence type="ECO:0000313" key="3">
    <source>
        <dbReference type="Proteomes" id="UP001596456"/>
    </source>
</evidence>
<dbReference type="RefSeq" id="WP_377355601.1">
    <property type="nucleotide sequence ID" value="NZ_JBHTCM010000004.1"/>
</dbReference>
<dbReference type="EMBL" id="JBHTCM010000004">
    <property type="protein sequence ID" value="MFC7331679.1"/>
    <property type="molecule type" value="Genomic_DNA"/>
</dbReference>
<dbReference type="SUPFAM" id="SSF47336">
    <property type="entry name" value="ACP-like"/>
    <property type="match status" value="1"/>
</dbReference>
<dbReference type="Proteomes" id="UP001596456">
    <property type="component" value="Unassembled WGS sequence"/>
</dbReference>
<protein>
    <submittedName>
        <fullName evidence="2">Acyl carrier protein</fullName>
    </submittedName>
</protein>
<gene>
    <name evidence="2" type="ORF">ACFQPS_00760</name>
</gene>
<keyword evidence="3" id="KW-1185">Reference proteome</keyword>
<organism evidence="2 3">
    <name type="scientific">Rhodocista pekingensis</name>
    <dbReference type="NCBI Taxonomy" id="201185"/>
    <lineage>
        <taxon>Bacteria</taxon>
        <taxon>Pseudomonadati</taxon>
        <taxon>Pseudomonadota</taxon>
        <taxon>Alphaproteobacteria</taxon>
        <taxon>Rhodospirillales</taxon>
        <taxon>Azospirillaceae</taxon>
        <taxon>Rhodocista</taxon>
    </lineage>
</organism>
<feature type="domain" description="Carrier" evidence="1">
    <location>
        <begin position="1"/>
        <end position="80"/>
    </location>
</feature>
<evidence type="ECO:0000259" key="1">
    <source>
        <dbReference type="PROSITE" id="PS50075"/>
    </source>
</evidence>
<dbReference type="Gene3D" id="1.10.1200.10">
    <property type="entry name" value="ACP-like"/>
    <property type="match status" value="1"/>
</dbReference>
<reference evidence="3" key="1">
    <citation type="journal article" date="2019" name="Int. J. Syst. Evol. Microbiol.">
        <title>The Global Catalogue of Microorganisms (GCM) 10K type strain sequencing project: providing services to taxonomists for standard genome sequencing and annotation.</title>
        <authorList>
            <consortium name="The Broad Institute Genomics Platform"/>
            <consortium name="The Broad Institute Genome Sequencing Center for Infectious Disease"/>
            <person name="Wu L."/>
            <person name="Ma J."/>
        </authorList>
    </citation>
    <scope>NUCLEOTIDE SEQUENCE [LARGE SCALE GENOMIC DNA]</scope>
    <source>
        <strain evidence="3">CGMCC 1.16275</strain>
    </source>
</reference>
<name>A0ABW2KNW8_9PROT</name>
<accession>A0ABW2KNW8</accession>